<sequence length="210" mass="23653">MLTVNNLYCERDERVLFQNLDFSVAEGEAWQIQGSNGSGKTTLLRILCGLNDEFTGEILWRGIEQRKARQDFNREVFYLGHAPAINKALTAKENLSWYCASRGLTNTDQIKTVLNSFNLYGYEDMPCYLMSAGQQRRVSLARMLLSQAMLWMLDEPFTALDKQGVLELEVLLSEHAKTGGSIILTTHHNLQMDYPLQSIDLDALAGLVAA</sequence>
<evidence type="ECO:0000256" key="6">
    <source>
        <dbReference type="ARBA" id="ARBA00023136"/>
    </source>
</evidence>
<gene>
    <name evidence="8" type="ORF">COA71_07785</name>
</gene>
<dbReference type="GO" id="GO:0016887">
    <property type="term" value="F:ATP hydrolysis activity"/>
    <property type="evidence" value="ECO:0007669"/>
    <property type="project" value="InterPro"/>
</dbReference>
<dbReference type="PANTHER" id="PTHR43499">
    <property type="entry name" value="ABC TRANSPORTER I FAMILY MEMBER 1"/>
    <property type="match status" value="1"/>
</dbReference>
<dbReference type="PROSITE" id="PS00211">
    <property type="entry name" value="ABC_TRANSPORTER_1"/>
    <property type="match status" value="1"/>
</dbReference>
<dbReference type="NCBIfam" id="TIGR01189">
    <property type="entry name" value="ccmA"/>
    <property type="match status" value="1"/>
</dbReference>
<dbReference type="PROSITE" id="PS50893">
    <property type="entry name" value="ABC_TRANSPORTER_2"/>
    <property type="match status" value="1"/>
</dbReference>
<evidence type="ECO:0000313" key="9">
    <source>
        <dbReference type="Proteomes" id="UP000228987"/>
    </source>
</evidence>
<dbReference type="Pfam" id="PF00005">
    <property type="entry name" value="ABC_tran"/>
    <property type="match status" value="1"/>
</dbReference>
<name>A0A2A5CCD5_9GAMM</name>
<keyword evidence="1" id="KW-0813">Transport</keyword>
<dbReference type="Proteomes" id="UP000228987">
    <property type="component" value="Unassembled WGS sequence"/>
</dbReference>
<dbReference type="AlphaFoldDB" id="A0A2A5CCD5"/>
<dbReference type="GO" id="GO:0017004">
    <property type="term" value="P:cytochrome complex assembly"/>
    <property type="evidence" value="ECO:0007669"/>
    <property type="project" value="UniProtKB-KW"/>
</dbReference>
<dbReference type="GO" id="GO:0005524">
    <property type="term" value="F:ATP binding"/>
    <property type="evidence" value="ECO:0007669"/>
    <property type="project" value="UniProtKB-KW"/>
</dbReference>
<dbReference type="NCBIfam" id="NF010061">
    <property type="entry name" value="PRK13538.1"/>
    <property type="match status" value="1"/>
</dbReference>
<evidence type="ECO:0000259" key="7">
    <source>
        <dbReference type="PROSITE" id="PS50893"/>
    </source>
</evidence>
<dbReference type="InterPro" id="IPR003593">
    <property type="entry name" value="AAA+_ATPase"/>
</dbReference>
<evidence type="ECO:0000313" key="8">
    <source>
        <dbReference type="EMBL" id="PCJ41452.1"/>
    </source>
</evidence>
<dbReference type="PANTHER" id="PTHR43499:SF1">
    <property type="entry name" value="ABC TRANSPORTER I FAMILY MEMBER 1"/>
    <property type="match status" value="1"/>
</dbReference>
<dbReference type="SUPFAM" id="SSF52540">
    <property type="entry name" value="P-loop containing nucleoside triphosphate hydrolases"/>
    <property type="match status" value="1"/>
</dbReference>
<dbReference type="SMART" id="SM00382">
    <property type="entry name" value="AAA"/>
    <property type="match status" value="1"/>
</dbReference>
<dbReference type="Gene3D" id="3.40.50.300">
    <property type="entry name" value="P-loop containing nucleotide triphosphate hydrolases"/>
    <property type="match status" value="1"/>
</dbReference>
<organism evidence="8 9">
    <name type="scientific">SAR86 cluster bacterium</name>
    <dbReference type="NCBI Taxonomy" id="2030880"/>
    <lineage>
        <taxon>Bacteria</taxon>
        <taxon>Pseudomonadati</taxon>
        <taxon>Pseudomonadota</taxon>
        <taxon>Gammaproteobacteria</taxon>
        <taxon>SAR86 cluster</taxon>
    </lineage>
</organism>
<comment type="caution">
    <text evidence="8">The sequence shown here is derived from an EMBL/GenBank/DDBJ whole genome shotgun (WGS) entry which is preliminary data.</text>
</comment>
<accession>A0A2A5CCD5</accession>
<keyword evidence="5" id="KW-1278">Translocase</keyword>
<evidence type="ECO:0000256" key="3">
    <source>
        <dbReference type="ARBA" id="ARBA00022748"/>
    </source>
</evidence>
<dbReference type="GO" id="GO:0022857">
    <property type="term" value="F:transmembrane transporter activity"/>
    <property type="evidence" value="ECO:0007669"/>
    <property type="project" value="InterPro"/>
</dbReference>
<dbReference type="InterPro" id="IPR017871">
    <property type="entry name" value="ABC_transporter-like_CS"/>
</dbReference>
<keyword evidence="4 8" id="KW-0067">ATP-binding</keyword>
<proteinExistence type="predicted"/>
<dbReference type="EMBL" id="NVWI01000005">
    <property type="protein sequence ID" value="PCJ41452.1"/>
    <property type="molecule type" value="Genomic_DNA"/>
</dbReference>
<evidence type="ECO:0000256" key="4">
    <source>
        <dbReference type="ARBA" id="ARBA00022840"/>
    </source>
</evidence>
<dbReference type="InterPro" id="IPR005895">
    <property type="entry name" value="ABC_transptr_haem_export_CcmA"/>
</dbReference>
<dbReference type="InterPro" id="IPR003439">
    <property type="entry name" value="ABC_transporter-like_ATP-bd"/>
</dbReference>
<keyword evidence="3" id="KW-0201">Cytochrome c-type biogenesis</keyword>
<reference evidence="9" key="1">
    <citation type="submission" date="2017-08" db="EMBL/GenBank/DDBJ databases">
        <title>A dynamic microbial community with high functional redundancy inhabits the cold, oxic subseafloor aquifer.</title>
        <authorList>
            <person name="Tully B.J."/>
            <person name="Wheat C.G."/>
            <person name="Glazer B.T."/>
            <person name="Huber J.A."/>
        </authorList>
    </citation>
    <scope>NUCLEOTIDE SEQUENCE [LARGE SCALE GENOMIC DNA]</scope>
</reference>
<dbReference type="InterPro" id="IPR027417">
    <property type="entry name" value="P-loop_NTPase"/>
</dbReference>
<keyword evidence="2" id="KW-0547">Nucleotide-binding</keyword>
<feature type="domain" description="ABC transporter" evidence="7">
    <location>
        <begin position="2"/>
        <end position="208"/>
    </location>
</feature>
<evidence type="ECO:0000256" key="5">
    <source>
        <dbReference type="ARBA" id="ARBA00022967"/>
    </source>
</evidence>
<protein>
    <submittedName>
        <fullName evidence="8">Heme ABC transporter ATP-binding protein CcmA</fullName>
    </submittedName>
</protein>
<evidence type="ECO:0000256" key="1">
    <source>
        <dbReference type="ARBA" id="ARBA00022448"/>
    </source>
</evidence>
<evidence type="ECO:0000256" key="2">
    <source>
        <dbReference type="ARBA" id="ARBA00022741"/>
    </source>
</evidence>
<keyword evidence="6" id="KW-0472">Membrane</keyword>